<protein>
    <recommendedName>
        <fullName evidence="2">protein-tyrosine-phosphatase</fullName>
        <ecNumber evidence="2">3.1.3.48</ecNumber>
    </recommendedName>
</protein>
<accession>A2PZQ5</accession>
<dbReference type="Proteomes" id="UP000203987">
    <property type="component" value="Genome"/>
</dbReference>
<dbReference type="PROSITE" id="PS50055">
    <property type="entry name" value="TYR_PHOSPHATASE_PTP"/>
    <property type="match status" value="1"/>
</dbReference>
<dbReference type="SUPFAM" id="SSF52799">
    <property type="entry name" value="(Phosphotyrosine protein) phosphatases II"/>
    <property type="match status" value="1"/>
</dbReference>
<evidence type="ECO:0000313" key="7">
    <source>
        <dbReference type="EMBL" id="BAF45477.1"/>
    </source>
</evidence>
<dbReference type="PROSITE" id="PS50056">
    <property type="entry name" value="TYR_PHOSPHATASE_2"/>
    <property type="match status" value="1"/>
</dbReference>
<dbReference type="SMART" id="SM00404">
    <property type="entry name" value="PTPc_motif"/>
    <property type="match status" value="1"/>
</dbReference>
<reference evidence="7 8" key="1">
    <citation type="journal article" date="2007" name="J. Virol.">
        <title>Genomic and morphological features of a banchine polydnavirus: comparison with bracoviruses and ichnoviruses.</title>
        <authorList>
            <person name="Lapointe R."/>
            <person name="Tanaka K."/>
            <person name="Barney W.E."/>
            <person name="Whitfield J.B."/>
            <person name="Banks J.C."/>
            <person name="Beliveau C."/>
            <person name="Stoltz D."/>
            <person name="Webb B.A."/>
            <person name="Cusson M."/>
        </authorList>
    </citation>
    <scope>NUCLEOTIDE SEQUENCE [LARGE SCALE GENOMIC DNA]</scope>
</reference>
<dbReference type="PRINTS" id="PR00700">
    <property type="entry name" value="PRTYPHPHTASE"/>
</dbReference>
<name>A2PZQ5_9VIRU</name>
<dbReference type="EMBL" id="AB289918">
    <property type="protein sequence ID" value="BAF45477.1"/>
    <property type="molecule type" value="Genomic_DNA"/>
</dbReference>
<dbReference type="GO" id="GO:0004725">
    <property type="term" value="F:protein tyrosine phosphatase activity"/>
    <property type="evidence" value="ECO:0007669"/>
    <property type="project" value="UniProtKB-EC"/>
</dbReference>
<dbReference type="RefSeq" id="YP_001029349.1">
    <property type="nucleotide sequence ID" value="NC_008851.1"/>
</dbReference>
<dbReference type="GeneID" id="5179537"/>
<keyword evidence="3" id="KW-0378">Hydrolase</keyword>
<keyword evidence="4" id="KW-0904">Protein phosphatase</keyword>
<dbReference type="PANTHER" id="PTHR19134:SF562">
    <property type="entry name" value="PROTEIN-TYROSINE-PHOSPHATASE"/>
    <property type="match status" value="1"/>
</dbReference>
<dbReference type="InterPro" id="IPR000387">
    <property type="entry name" value="Tyr_Pase_dom"/>
</dbReference>
<dbReference type="PROSITE" id="PS00383">
    <property type="entry name" value="TYR_PHOSPHATASE_1"/>
    <property type="match status" value="1"/>
</dbReference>
<dbReference type="InterPro" id="IPR003595">
    <property type="entry name" value="Tyr_Pase_cat"/>
</dbReference>
<evidence type="ECO:0000256" key="2">
    <source>
        <dbReference type="ARBA" id="ARBA00013064"/>
    </source>
</evidence>
<evidence type="ECO:0000259" key="6">
    <source>
        <dbReference type="PROSITE" id="PS50056"/>
    </source>
</evidence>
<evidence type="ECO:0000313" key="8">
    <source>
        <dbReference type="Proteomes" id="UP000203987"/>
    </source>
</evidence>
<dbReference type="InterPro" id="IPR029021">
    <property type="entry name" value="Prot-tyrosine_phosphatase-like"/>
</dbReference>
<dbReference type="OrthoDB" id="30818at10239"/>
<dbReference type="InterPro" id="IPR000242">
    <property type="entry name" value="PTP_cat"/>
</dbReference>
<evidence type="ECO:0000256" key="3">
    <source>
        <dbReference type="ARBA" id="ARBA00022801"/>
    </source>
</evidence>
<feature type="domain" description="Tyrosine specific protein phosphatases" evidence="6">
    <location>
        <begin position="220"/>
        <end position="298"/>
    </location>
</feature>
<evidence type="ECO:0000256" key="4">
    <source>
        <dbReference type="ARBA" id="ARBA00022912"/>
    </source>
</evidence>
<dbReference type="InterPro" id="IPR050348">
    <property type="entry name" value="Protein-Tyr_Phosphatase"/>
</dbReference>
<dbReference type="SMART" id="SM00194">
    <property type="entry name" value="PTPc"/>
    <property type="match status" value="1"/>
</dbReference>
<sequence length="316" mass="36714">MEKFCCLSDPVDPESIEPPMDEVREILNRDYDILKKEYECEIKNKYPSIETGLSDVFSTKAFDDKVNKKKNRYQDVPCWDHSRVVLAASGPAGSTDSDYIHANYVDGMGRKNKFIATQAPMSNTIIDFLNMIWQNDCAVIVVLTEIDEEKQNRMFFYWSTTEGVRINERYIIKTTKIDHAKNYTKYTLEIENIMVTNEPRRISLYHYTDWEMHVVPKNIEGFIKLILDVNTENMRAKPITPGPIVVHCNAGVCRTGSFCVIDICLDNIFLLRQVKVLDTVKSVRAQRHSSIFSADHYALLFLILKIAVKRKLYYYY</sequence>
<dbReference type="PANTHER" id="PTHR19134">
    <property type="entry name" value="RECEPTOR-TYPE TYROSINE-PROTEIN PHOSPHATASE"/>
    <property type="match status" value="1"/>
</dbReference>
<dbReference type="InterPro" id="IPR016130">
    <property type="entry name" value="Tyr_Pase_AS"/>
</dbReference>
<dbReference type="Pfam" id="PF00102">
    <property type="entry name" value="Y_phosphatase"/>
    <property type="match status" value="1"/>
</dbReference>
<dbReference type="KEGG" id="vg:5179537"/>
<evidence type="ECO:0000259" key="5">
    <source>
        <dbReference type="PROSITE" id="PS50055"/>
    </source>
</evidence>
<dbReference type="EC" id="3.1.3.48" evidence="2"/>
<evidence type="ECO:0000256" key="1">
    <source>
        <dbReference type="ARBA" id="ARBA00009580"/>
    </source>
</evidence>
<dbReference type="Gene3D" id="3.90.190.10">
    <property type="entry name" value="Protein tyrosine phosphatase superfamily"/>
    <property type="match status" value="1"/>
</dbReference>
<feature type="domain" description="Tyrosine-protein phosphatase" evidence="5">
    <location>
        <begin position="42"/>
        <end position="307"/>
    </location>
</feature>
<proteinExistence type="inferred from homology"/>
<organism evidence="7 8">
    <name type="scientific">Ichnoviriform fumiferanae</name>
    <dbReference type="NCBI Taxonomy" id="419435"/>
    <lineage>
        <taxon>Viruses</taxon>
        <taxon>Viruses incertae sedis</taxon>
        <taxon>Polydnaviriformidae</taxon>
        <taxon>Ichnoviriform</taxon>
    </lineage>
</organism>
<comment type="similarity">
    <text evidence="1">Belongs to the protein-tyrosine phosphatase family.</text>
</comment>